<evidence type="ECO:0000256" key="1">
    <source>
        <dbReference type="ARBA" id="ARBA00023209"/>
    </source>
</evidence>
<dbReference type="AlphaFoldDB" id="A0A2C9JPT2"/>
<evidence type="ECO:0000256" key="4">
    <source>
        <dbReference type="ARBA" id="ARBA00038211"/>
    </source>
</evidence>
<protein>
    <recommendedName>
        <fullName evidence="5">ethanolamine kinase</fullName>
        <ecNumber evidence="5">2.7.1.82</ecNumber>
    </recommendedName>
</protein>
<dbReference type="PANTHER" id="PTHR22603:SF66">
    <property type="entry name" value="ETHANOLAMINE KINASE"/>
    <property type="match status" value="1"/>
</dbReference>
<gene>
    <name evidence="6" type="primary">106062833</name>
</gene>
<organism evidence="6 7">
    <name type="scientific">Biomphalaria glabrata</name>
    <name type="common">Bloodfluke planorb</name>
    <name type="synonym">Freshwater snail</name>
    <dbReference type="NCBI Taxonomy" id="6526"/>
    <lineage>
        <taxon>Eukaryota</taxon>
        <taxon>Metazoa</taxon>
        <taxon>Spiralia</taxon>
        <taxon>Lophotrochozoa</taxon>
        <taxon>Mollusca</taxon>
        <taxon>Gastropoda</taxon>
        <taxon>Heterobranchia</taxon>
        <taxon>Euthyneura</taxon>
        <taxon>Panpulmonata</taxon>
        <taxon>Hygrophila</taxon>
        <taxon>Lymnaeoidea</taxon>
        <taxon>Planorbidae</taxon>
        <taxon>Biomphalaria</taxon>
    </lineage>
</organism>
<dbReference type="GO" id="GO:0004305">
    <property type="term" value="F:ethanolamine kinase activity"/>
    <property type="evidence" value="ECO:0007669"/>
    <property type="project" value="UniProtKB-EC"/>
</dbReference>
<dbReference type="EC" id="2.7.1.82" evidence="5"/>
<dbReference type="KEGG" id="bgt:106062833"/>
<comment type="pathway">
    <text evidence="3">Phospholipid metabolism; phosphatidylethanolamine biosynthesis; phosphatidylethanolamine from ethanolamine: step 1/3.</text>
</comment>
<evidence type="ECO:0000313" key="6">
    <source>
        <dbReference type="EnsemblMetazoa" id="BGLB005987-PB"/>
    </source>
</evidence>
<comment type="similarity">
    <text evidence="4">Belongs to the choline/ethanolamine kinase family.</text>
</comment>
<evidence type="ECO:0000256" key="3">
    <source>
        <dbReference type="ARBA" id="ARBA00037883"/>
    </source>
</evidence>
<dbReference type="SUPFAM" id="SSF56112">
    <property type="entry name" value="Protein kinase-like (PK-like)"/>
    <property type="match status" value="1"/>
</dbReference>
<dbReference type="Gene3D" id="3.30.200.20">
    <property type="entry name" value="Phosphorylase Kinase, domain 1"/>
    <property type="match status" value="1"/>
</dbReference>
<proteinExistence type="inferred from homology"/>
<keyword evidence="1" id="KW-0594">Phospholipid biosynthesis</keyword>
<evidence type="ECO:0000256" key="5">
    <source>
        <dbReference type="ARBA" id="ARBA00038874"/>
    </source>
</evidence>
<dbReference type="Proteomes" id="UP000076420">
    <property type="component" value="Unassembled WGS sequence"/>
</dbReference>
<dbReference type="STRING" id="6526.A0A2C9JPT2"/>
<dbReference type="RefSeq" id="XP_013076593.2">
    <property type="nucleotide sequence ID" value="XM_013221139.2"/>
</dbReference>
<dbReference type="Pfam" id="PF01633">
    <property type="entry name" value="Choline_kinase"/>
    <property type="match status" value="1"/>
</dbReference>
<name>A0A2C9JPT2_BIOGL</name>
<keyword evidence="2" id="KW-1208">Phospholipid metabolism</keyword>
<dbReference type="OrthoDB" id="10267235at2759"/>
<accession>A0A2C9JPT2</accession>
<evidence type="ECO:0000313" key="7">
    <source>
        <dbReference type="Proteomes" id="UP000076420"/>
    </source>
</evidence>
<reference evidence="6" key="1">
    <citation type="submission" date="2020-05" db="UniProtKB">
        <authorList>
            <consortium name="EnsemblMetazoa"/>
        </authorList>
    </citation>
    <scope>IDENTIFICATION</scope>
    <source>
        <strain evidence="6">BB02</strain>
    </source>
</reference>
<dbReference type="CDD" id="cd05157">
    <property type="entry name" value="ETNK_euk"/>
    <property type="match status" value="1"/>
</dbReference>
<dbReference type="VEuPathDB" id="VectorBase:BGLAX_033201"/>
<dbReference type="EnsemblMetazoa" id="BGLB005987-RB">
    <property type="protein sequence ID" value="BGLB005987-PB"/>
    <property type="gene ID" value="BGLB005987"/>
</dbReference>
<sequence length="361" mass="42240">MFSSQIRKLDLDISASVTSFEKDSRRILKQIRPNWDTDKICFKVFTDGFMNSMFGCYVEDNVDDLILIRIYGQGTEILINREEELEAFSLLSAAGCAPPLYCAFNNGMAYGFFPGIPLDSESVQDPKIQRLIAKELVRIHKVQGPRTSEVPPKSEYKKKALSWLEAIPSHYDDPTQQIVFEKEIPPKAELKNELDEIVRTLEGLNMDVVFSHNDTFLKNIIYNEQEETVHFIDYEYASYNYEAFDIGNHFAEFGVVDKVNYNPYQGHRYPDKNEQFRWLRNYLEYKHEAEGSPAITEQDVERLYVQTNKCACASHFLWTLWALVQTQYSLIPFNFLQYASSRMTEYYKRKKEFFHLELPTT</sequence>
<dbReference type="InterPro" id="IPR011009">
    <property type="entry name" value="Kinase-like_dom_sf"/>
</dbReference>
<dbReference type="GO" id="GO:0006646">
    <property type="term" value="P:phosphatidylethanolamine biosynthetic process"/>
    <property type="evidence" value="ECO:0007669"/>
    <property type="project" value="TreeGrafter"/>
</dbReference>
<keyword evidence="1" id="KW-0444">Lipid biosynthesis</keyword>
<evidence type="ECO:0000256" key="2">
    <source>
        <dbReference type="ARBA" id="ARBA00023264"/>
    </source>
</evidence>
<keyword evidence="1" id="KW-0443">Lipid metabolism</keyword>
<dbReference type="GO" id="GO:0005737">
    <property type="term" value="C:cytoplasm"/>
    <property type="evidence" value="ECO:0007669"/>
    <property type="project" value="TreeGrafter"/>
</dbReference>
<dbReference type="VEuPathDB" id="VectorBase:BGLB005987"/>
<dbReference type="PANTHER" id="PTHR22603">
    <property type="entry name" value="CHOLINE/ETHANOALAMINE KINASE"/>
    <property type="match status" value="1"/>
</dbReference>
<dbReference type="Gene3D" id="3.90.1200.10">
    <property type="match status" value="1"/>
</dbReference>